<keyword evidence="1" id="KW-0012">Acyltransferase</keyword>
<gene>
    <name evidence="1" type="ORF">DWB85_15860</name>
</gene>
<keyword evidence="1" id="KW-0808">Transferase</keyword>
<reference evidence="1 2" key="1">
    <citation type="submission" date="2018-07" db="EMBL/GenBank/DDBJ databases">
        <title>Halioglobus sp. genome submission.</title>
        <authorList>
            <person name="Ye M.-Q."/>
            <person name="Du Z.-J."/>
        </authorList>
    </citation>
    <scope>NUCLEOTIDE SEQUENCE [LARGE SCALE GENOMIC DNA]</scope>
    <source>
        <strain evidence="1 2">U0301</strain>
    </source>
</reference>
<dbReference type="Proteomes" id="UP000265509">
    <property type="component" value="Unassembled WGS sequence"/>
</dbReference>
<evidence type="ECO:0000313" key="2">
    <source>
        <dbReference type="Proteomes" id="UP000265509"/>
    </source>
</evidence>
<dbReference type="Gene3D" id="3.40.630.30">
    <property type="match status" value="1"/>
</dbReference>
<dbReference type="NCBIfam" id="TIGR03694">
    <property type="entry name" value="exosort_acyl"/>
    <property type="match status" value="1"/>
</dbReference>
<keyword evidence="2" id="KW-1185">Reference proteome</keyword>
<dbReference type="InterPro" id="IPR022484">
    <property type="entry name" value="PEP-CTERM/exosrtase_acylTfrase"/>
</dbReference>
<sequence length="265" mass="30058">MIKQFPSLTEAFFNYFDVDLVTTPRQLEFVERIRYRVYCREFGYEPAESFPDLRESDQYDSHSLHSLITHRRSGRPAGCVRLICASDEHSLPVEDFCAGALHLGYLETLAENRNTMCEVSRLAVDYSFRKRPGEQHTRVGEYDAFDCCHQEQRTFSLIGIAAFLSAFALADLAGRSQGFAMMESNLPRWLRMSGVCLEKAGDPTEYHGRRTPYFVSSETAITNIRDDLRKLYLTLEDRIAAGLSRARLANGGSRVEQRAVSVASA</sequence>
<dbReference type="EMBL" id="QRAN01000020">
    <property type="protein sequence ID" value="RLQ20732.1"/>
    <property type="molecule type" value="Genomic_DNA"/>
</dbReference>
<dbReference type="AlphaFoldDB" id="A0A3L7DY11"/>
<dbReference type="Pfam" id="PF13444">
    <property type="entry name" value="Acetyltransf_5"/>
    <property type="match status" value="1"/>
</dbReference>
<protein>
    <submittedName>
        <fullName evidence="1">PEP-CTERM/exosortase system-associated acyltransferase</fullName>
    </submittedName>
</protein>
<accession>A0A3L7DY11</accession>
<evidence type="ECO:0000313" key="1">
    <source>
        <dbReference type="EMBL" id="RLQ20732.1"/>
    </source>
</evidence>
<organism evidence="1 2">
    <name type="scientific">Seongchinamella sediminis</name>
    <dbReference type="NCBI Taxonomy" id="2283635"/>
    <lineage>
        <taxon>Bacteria</taxon>
        <taxon>Pseudomonadati</taxon>
        <taxon>Pseudomonadota</taxon>
        <taxon>Gammaproteobacteria</taxon>
        <taxon>Cellvibrionales</taxon>
        <taxon>Halieaceae</taxon>
        <taxon>Seongchinamella</taxon>
    </lineage>
</organism>
<dbReference type="OrthoDB" id="582214at2"/>
<dbReference type="RefSeq" id="WP_117956509.1">
    <property type="nucleotide sequence ID" value="NZ_QRAN01000020.1"/>
</dbReference>
<dbReference type="InterPro" id="IPR016181">
    <property type="entry name" value="Acyl_CoA_acyltransferase"/>
</dbReference>
<dbReference type="GO" id="GO:0016746">
    <property type="term" value="F:acyltransferase activity"/>
    <property type="evidence" value="ECO:0007669"/>
    <property type="project" value="UniProtKB-KW"/>
</dbReference>
<proteinExistence type="predicted"/>
<dbReference type="SUPFAM" id="SSF55729">
    <property type="entry name" value="Acyl-CoA N-acyltransferases (Nat)"/>
    <property type="match status" value="1"/>
</dbReference>
<comment type="caution">
    <text evidence="1">The sequence shown here is derived from an EMBL/GenBank/DDBJ whole genome shotgun (WGS) entry which is preliminary data.</text>
</comment>
<name>A0A3L7DY11_9GAMM</name>